<evidence type="ECO:0000313" key="13">
    <source>
        <dbReference type="EMBL" id="AVP98189.1"/>
    </source>
</evidence>
<keyword evidence="2 7" id="KW-0479">Metal-binding</keyword>
<dbReference type="GO" id="GO:0046872">
    <property type="term" value="F:metal ion binding"/>
    <property type="evidence" value="ECO:0007669"/>
    <property type="project" value="UniProtKB-KW"/>
</dbReference>
<feature type="active site" description="Proton donor" evidence="6">
    <location>
        <position position="386"/>
    </location>
</feature>
<evidence type="ECO:0000259" key="11">
    <source>
        <dbReference type="Pfam" id="PF01435"/>
    </source>
</evidence>
<dbReference type="Pfam" id="PF01435">
    <property type="entry name" value="Peptidase_M48"/>
    <property type="match status" value="1"/>
</dbReference>
<feature type="domain" description="Peptidase M48" evidence="11">
    <location>
        <begin position="233"/>
        <end position="432"/>
    </location>
</feature>
<feature type="binding site" evidence="7">
    <location>
        <position position="302"/>
    </location>
    <ligand>
        <name>Zn(2+)</name>
        <dbReference type="ChEBI" id="CHEBI:29105"/>
        <note>catalytic</note>
    </ligand>
</feature>
<dbReference type="KEGG" id="xba:C7S18_13745"/>
<keyword evidence="9" id="KW-0472">Membrane</keyword>
<evidence type="ECO:0000256" key="10">
    <source>
        <dbReference type="SAM" id="SignalP"/>
    </source>
</evidence>
<keyword evidence="9" id="KW-1133">Transmembrane helix</keyword>
<dbReference type="InterPro" id="IPR032456">
    <property type="entry name" value="Peptidase_M48_N"/>
</dbReference>
<keyword evidence="3" id="KW-0378">Hydrolase</keyword>
<feature type="region of interest" description="Disordered" evidence="8">
    <location>
        <begin position="451"/>
        <end position="495"/>
    </location>
</feature>
<comment type="cofactor">
    <cofactor evidence="7">
        <name>Zn(2+)</name>
        <dbReference type="ChEBI" id="CHEBI:29105"/>
    </cofactor>
    <text evidence="7">Binds 1 zinc ion per subunit.</text>
</comment>
<feature type="signal peptide" evidence="10">
    <location>
        <begin position="1"/>
        <end position="22"/>
    </location>
</feature>
<reference evidence="13 14" key="2">
    <citation type="submission" date="2018-03" db="EMBL/GenBank/DDBJ databases">
        <authorList>
            <person name="Keele B.F."/>
        </authorList>
    </citation>
    <scope>NUCLEOTIDE SEQUENCE [LARGE SCALE GENOMIC DNA]</scope>
    <source>
        <strain evidence="13 14">D13</strain>
    </source>
</reference>
<evidence type="ECO:0000256" key="8">
    <source>
        <dbReference type="SAM" id="MobiDB-lite"/>
    </source>
</evidence>
<dbReference type="RefSeq" id="WP_106892109.1">
    <property type="nucleotide sequence ID" value="NZ_CP027860.1"/>
</dbReference>
<name>A0A2P1PTM0_9GAMM</name>
<keyword evidence="1" id="KW-0645">Protease</keyword>
<feature type="transmembrane region" description="Helical" evidence="9">
    <location>
        <begin position="125"/>
        <end position="145"/>
    </location>
</feature>
<reference evidence="13 14" key="1">
    <citation type="submission" date="2018-03" db="EMBL/GenBank/DDBJ databases">
        <title>Ahniella affigens gen. nov., sp. nov., a gammaproteobacterium isolated from sandy soil near a stream.</title>
        <authorList>
            <person name="Ko Y."/>
            <person name="Kim J.-H."/>
        </authorList>
    </citation>
    <scope>NUCLEOTIDE SEQUENCE [LARGE SCALE GENOMIC DNA]</scope>
    <source>
        <strain evidence="13 14">D13</strain>
    </source>
</reference>
<keyword evidence="14" id="KW-1185">Reference proteome</keyword>
<dbReference type="Gene3D" id="3.30.2010.10">
    <property type="entry name" value="Metalloproteases ('zincins'), catalytic domain"/>
    <property type="match status" value="1"/>
</dbReference>
<organism evidence="13 14">
    <name type="scientific">Ahniella affigens</name>
    <dbReference type="NCBI Taxonomy" id="2021234"/>
    <lineage>
        <taxon>Bacteria</taxon>
        <taxon>Pseudomonadati</taxon>
        <taxon>Pseudomonadota</taxon>
        <taxon>Gammaproteobacteria</taxon>
        <taxon>Lysobacterales</taxon>
        <taxon>Rhodanobacteraceae</taxon>
        <taxon>Ahniella</taxon>
    </lineage>
</organism>
<proteinExistence type="predicted"/>
<evidence type="ECO:0000256" key="1">
    <source>
        <dbReference type="ARBA" id="ARBA00022670"/>
    </source>
</evidence>
<keyword evidence="5" id="KW-0482">Metalloprotease</keyword>
<evidence type="ECO:0000259" key="12">
    <source>
        <dbReference type="Pfam" id="PF16491"/>
    </source>
</evidence>
<feature type="transmembrane region" description="Helical" evidence="9">
    <location>
        <begin position="174"/>
        <end position="193"/>
    </location>
</feature>
<evidence type="ECO:0000256" key="9">
    <source>
        <dbReference type="SAM" id="Phobius"/>
    </source>
</evidence>
<dbReference type="GO" id="GO:0071586">
    <property type="term" value="P:CAAX-box protein processing"/>
    <property type="evidence" value="ECO:0007669"/>
    <property type="project" value="InterPro"/>
</dbReference>
<evidence type="ECO:0000256" key="6">
    <source>
        <dbReference type="PIRSR" id="PIRSR627057-1"/>
    </source>
</evidence>
<dbReference type="CDD" id="cd07343">
    <property type="entry name" value="M48A_Zmpste24p_like"/>
    <property type="match status" value="1"/>
</dbReference>
<dbReference type="GO" id="GO:0004222">
    <property type="term" value="F:metalloendopeptidase activity"/>
    <property type="evidence" value="ECO:0007669"/>
    <property type="project" value="InterPro"/>
</dbReference>
<feature type="active site" evidence="6">
    <location>
        <position position="303"/>
    </location>
</feature>
<dbReference type="OrthoDB" id="9781930at2"/>
<keyword evidence="9" id="KW-0812">Transmembrane</keyword>
<gene>
    <name evidence="13" type="ORF">C7S18_13745</name>
</gene>
<feature type="domain" description="CAAX prenyl protease 1 N-terminal" evidence="12">
    <location>
        <begin position="71"/>
        <end position="228"/>
    </location>
</feature>
<evidence type="ECO:0000256" key="5">
    <source>
        <dbReference type="ARBA" id="ARBA00023049"/>
    </source>
</evidence>
<dbReference type="Pfam" id="PF16491">
    <property type="entry name" value="Peptidase_M48_N"/>
    <property type="match status" value="1"/>
</dbReference>
<feature type="transmembrane region" description="Helical" evidence="9">
    <location>
        <begin position="315"/>
        <end position="334"/>
    </location>
</feature>
<dbReference type="EMBL" id="CP027860">
    <property type="protein sequence ID" value="AVP98189.1"/>
    <property type="molecule type" value="Genomic_DNA"/>
</dbReference>
<feature type="binding site" evidence="7">
    <location>
        <position position="382"/>
    </location>
    <ligand>
        <name>Zn(2+)</name>
        <dbReference type="ChEBI" id="CHEBI:29105"/>
        <note>catalytic</note>
    </ligand>
</feature>
<feature type="transmembrane region" description="Helical" evidence="9">
    <location>
        <begin position="355"/>
        <end position="374"/>
    </location>
</feature>
<feature type="transmembrane region" description="Helical" evidence="9">
    <location>
        <begin position="86"/>
        <end position="105"/>
    </location>
</feature>
<keyword evidence="10" id="KW-0732">Signal</keyword>
<evidence type="ECO:0000256" key="2">
    <source>
        <dbReference type="ARBA" id="ARBA00022723"/>
    </source>
</evidence>
<dbReference type="PANTHER" id="PTHR10120">
    <property type="entry name" value="CAAX PRENYL PROTEASE 1"/>
    <property type="match status" value="1"/>
</dbReference>
<dbReference type="AlphaFoldDB" id="A0A2P1PTM0"/>
<accession>A0A2P1PTM0</accession>
<dbReference type="InterPro" id="IPR001915">
    <property type="entry name" value="Peptidase_M48"/>
</dbReference>
<sequence>MAALLRLLLSFVLLFVMAWVHAQDSTAAANPASAAAVSRDFPPGLQIPDAAKPGPAFAVDRATAAYLDLQSSEQKAKSDAYFEGGYWVDFFSLLWGLAVAAFLLFSGLSRTMRELAAKWFKRPTLAAIAYAVLWLVVMNLINLPWDSYFGFMREHAYGLATQNYGDWLGDRLKGLLIGLLLGAPLIGVLYLGVRRLGANWWKATAVVSFGLALLLNMIAPVFISPLFNDYKPLPEGEMKEAIFSLARANRIPTDNVVWFDASKQTTRISANVSGFANTTQVSLNDNLINKTSLPEIKAVMGHEMGHYVLNHGLRLTVYFTLILAIGFYVVHRLMDWSLARFGARFGITDRADPAGLPLALAILSLFMYAASPLLNSVVRQAEAEADMYGLNAAREPHGFAMAAMRLSTYRKIHPGPWEEVIFYDHPSGYDRVLRSMQWLAENQDLVAKDLRDRAATPSTAPSVDSEHDDSGQIGDTSPDAASPDTIPTEADGAAN</sequence>
<keyword evidence="4 7" id="KW-0862">Zinc</keyword>
<evidence type="ECO:0000256" key="7">
    <source>
        <dbReference type="PIRSR" id="PIRSR627057-2"/>
    </source>
</evidence>
<feature type="chain" id="PRO_5015160070" evidence="10">
    <location>
        <begin position="23"/>
        <end position="495"/>
    </location>
</feature>
<evidence type="ECO:0000256" key="3">
    <source>
        <dbReference type="ARBA" id="ARBA00022801"/>
    </source>
</evidence>
<evidence type="ECO:0000256" key="4">
    <source>
        <dbReference type="ARBA" id="ARBA00022833"/>
    </source>
</evidence>
<dbReference type="Proteomes" id="UP000241074">
    <property type="component" value="Chromosome"/>
</dbReference>
<evidence type="ECO:0000313" key="14">
    <source>
        <dbReference type="Proteomes" id="UP000241074"/>
    </source>
</evidence>
<dbReference type="InterPro" id="IPR027057">
    <property type="entry name" value="CAXX_Prtase_1"/>
</dbReference>
<feature type="transmembrane region" description="Helical" evidence="9">
    <location>
        <begin position="205"/>
        <end position="227"/>
    </location>
</feature>
<feature type="binding site" evidence="7">
    <location>
        <position position="306"/>
    </location>
    <ligand>
        <name>Zn(2+)</name>
        <dbReference type="ChEBI" id="CHEBI:29105"/>
        <note>catalytic</note>
    </ligand>
</feature>
<protein>
    <submittedName>
        <fullName evidence="13">Peptidase</fullName>
    </submittedName>
</protein>